<dbReference type="PANTHER" id="PTHR19303:SF27">
    <property type="entry name" value="HTH CENPB-TYPE DOMAIN-CONTAINING PROTEIN"/>
    <property type="match status" value="1"/>
</dbReference>
<keyword evidence="5" id="KW-1185">Reference proteome</keyword>
<protein>
    <submittedName>
        <fullName evidence="4">Tigger transposable element-derived protein 1</fullName>
    </submittedName>
</protein>
<dbReference type="Proteomes" id="UP000887013">
    <property type="component" value="Unassembled WGS sequence"/>
</dbReference>
<dbReference type="GO" id="GO:0005634">
    <property type="term" value="C:nucleus"/>
    <property type="evidence" value="ECO:0007669"/>
    <property type="project" value="UniProtKB-SubCell"/>
</dbReference>
<dbReference type="OrthoDB" id="6483977at2759"/>
<evidence type="ECO:0000259" key="3">
    <source>
        <dbReference type="PROSITE" id="PS51253"/>
    </source>
</evidence>
<dbReference type="InterPro" id="IPR009057">
    <property type="entry name" value="Homeodomain-like_sf"/>
</dbReference>
<evidence type="ECO:0000313" key="4">
    <source>
        <dbReference type="EMBL" id="GFT69247.1"/>
    </source>
</evidence>
<dbReference type="PANTHER" id="PTHR19303">
    <property type="entry name" value="TRANSPOSON"/>
    <property type="match status" value="1"/>
</dbReference>
<dbReference type="InterPro" id="IPR004875">
    <property type="entry name" value="DDE_SF_endonuclease_dom"/>
</dbReference>
<name>A0A8X6U2S8_NEPPI</name>
<sequence length="477" mass="54751">MDPKVKDKTGEKKKPKKMISMEAKHEIIAKHERGVRIIDLVIEYGRNPSTISSIIKQKEAIKKLQPSKGVPIISKLRTNIHDEMEQLLLLWIKEKQLASDSVSEAIICVKAGAIFQDLMRDVTETERESSQGGEGFKASRAWFDNFKKRSGINSVIRHGEASSGDIKAAENFIKVFEKLFSEEGYLPQQVFNCDETGLFWKKMHRNTFIMAEEKSLSVHKAMEDRLTLAHCANAIGDFKIKPLLVYHSEKPRAFKAYKVMKEKLQVLWHANSNACVTSQFFIEWMNIVFGPSVKKYLIDNGLPLKCVLLLDNAPAHPPGLEDDLLVEFKFIKIFYLTPNTTSTLHPMDQQVISNFKKLFMKHLFKCCFEVTENTNLTLREFWKNHYNIVICLKLIDIAWQGVTKRTLNSAWRKLWPVVVLKREGFEGFEPIEEEIVSIGRSMGLEVEEADVADLIEEYAEELTTEELKELQKISHSG</sequence>
<dbReference type="InterPro" id="IPR050863">
    <property type="entry name" value="CenT-Element_Derived"/>
</dbReference>
<accession>A0A8X6U2S8</accession>
<dbReference type="PROSITE" id="PS51253">
    <property type="entry name" value="HTH_CENPB"/>
    <property type="match status" value="1"/>
</dbReference>
<dbReference type="InterPro" id="IPR006600">
    <property type="entry name" value="HTH_CenpB_DNA-bd_dom"/>
</dbReference>
<dbReference type="GO" id="GO:0003677">
    <property type="term" value="F:DNA binding"/>
    <property type="evidence" value="ECO:0007669"/>
    <property type="project" value="UniProtKB-KW"/>
</dbReference>
<comment type="subcellular location">
    <subcellularLocation>
        <location evidence="1">Nucleus</location>
    </subcellularLocation>
</comment>
<reference evidence="4" key="1">
    <citation type="submission" date="2020-08" db="EMBL/GenBank/DDBJ databases">
        <title>Multicomponent nature underlies the extraordinary mechanical properties of spider dragline silk.</title>
        <authorList>
            <person name="Kono N."/>
            <person name="Nakamura H."/>
            <person name="Mori M."/>
            <person name="Yoshida Y."/>
            <person name="Ohtoshi R."/>
            <person name="Malay A.D."/>
            <person name="Moran D.A.P."/>
            <person name="Tomita M."/>
            <person name="Numata K."/>
            <person name="Arakawa K."/>
        </authorList>
    </citation>
    <scope>NUCLEOTIDE SEQUENCE</scope>
</reference>
<comment type="caution">
    <text evidence="4">The sequence shown here is derived from an EMBL/GenBank/DDBJ whole genome shotgun (WGS) entry which is preliminary data.</text>
</comment>
<evidence type="ECO:0000313" key="5">
    <source>
        <dbReference type="Proteomes" id="UP000887013"/>
    </source>
</evidence>
<organism evidence="4 5">
    <name type="scientific">Nephila pilipes</name>
    <name type="common">Giant wood spider</name>
    <name type="synonym">Nephila maculata</name>
    <dbReference type="NCBI Taxonomy" id="299642"/>
    <lineage>
        <taxon>Eukaryota</taxon>
        <taxon>Metazoa</taxon>
        <taxon>Ecdysozoa</taxon>
        <taxon>Arthropoda</taxon>
        <taxon>Chelicerata</taxon>
        <taxon>Arachnida</taxon>
        <taxon>Araneae</taxon>
        <taxon>Araneomorphae</taxon>
        <taxon>Entelegynae</taxon>
        <taxon>Araneoidea</taxon>
        <taxon>Nephilidae</taxon>
        <taxon>Nephila</taxon>
    </lineage>
</organism>
<gene>
    <name evidence="4" type="primary">TIGD1</name>
    <name evidence="4" type="ORF">NPIL_5051</name>
</gene>
<dbReference type="EMBL" id="BMAW01020665">
    <property type="protein sequence ID" value="GFT69247.1"/>
    <property type="molecule type" value="Genomic_DNA"/>
</dbReference>
<dbReference type="AlphaFoldDB" id="A0A8X6U2S8"/>
<dbReference type="Pfam" id="PF03221">
    <property type="entry name" value="HTH_Tnp_Tc5"/>
    <property type="match status" value="1"/>
</dbReference>
<proteinExistence type="predicted"/>
<dbReference type="Gene3D" id="1.10.10.60">
    <property type="entry name" value="Homeodomain-like"/>
    <property type="match status" value="2"/>
</dbReference>
<keyword evidence="2" id="KW-0238">DNA-binding</keyword>
<feature type="domain" description="HTH CENPB-type" evidence="3">
    <location>
        <begin position="72"/>
        <end position="156"/>
    </location>
</feature>
<evidence type="ECO:0000256" key="1">
    <source>
        <dbReference type="ARBA" id="ARBA00004123"/>
    </source>
</evidence>
<dbReference type="SUPFAM" id="SSF46689">
    <property type="entry name" value="Homeodomain-like"/>
    <property type="match status" value="2"/>
</dbReference>
<evidence type="ECO:0000256" key="2">
    <source>
        <dbReference type="ARBA" id="ARBA00023125"/>
    </source>
</evidence>
<dbReference type="Pfam" id="PF03184">
    <property type="entry name" value="DDE_1"/>
    <property type="match status" value="1"/>
</dbReference>